<keyword evidence="2" id="KW-1185">Reference proteome</keyword>
<dbReference type="Proteomes" id="UP000827872">
    <property type="component" value="Linkage Group LG15"/>
</dbReference>
<comment type="caution">
    <text evidence="1">The sequence shown here is derived from an EMBL/GenBank/DDBJ whole genome shotgun (WGS) entry which is preliminary data.</text>
</comment>
<gene>
    <name evidence="1" type="ORF">K3G42_010864</name>
</gene>
<evidence type="ECO:0000313" key="2">
    <source>
        <dbReference type="Proteomes" id="UP000827872"/>
    </source>
</evidence>
<evidence type="ECO:0000313" key="1">
    <source>
        <dbReference type="EMBL" id="KAH7996769.1"/>
    </source>
</evidence>
<proteinExistence type="predicted"/>
<sequence length="139" mass="16125">MQPRPIQDLQSMVSQQKLEVESQLRSSEHQAERLRIEIVSLRERLDQEMAARSELQGKLDGEREERDIFFTAMQVTDCLSFFSFLPYFWLEELLQASFNSIQSELERLQQGQEEGSERQVQNDASSRVESSSVPDGNKP</sequence>
<reference evidence="1" key="1">
    <citation type="submission" date="2021-08" db="EMBL/GenBank/DDBJ databases">
        <title>The first chromosome-level gecko genome reveals the dynamic sex chromosomes of Neotropical dwarf geckos (Sphaerodactylidae: Sphaerodactylus).</title>
        <authorList>
            <person name="Pinto B.J."/>
            <person name="Keating S.E."/>
            <person name="Gamble T."/>
        </authorList>
    </citation>
    <scope>NUCLEOTIDE SEQUENCE</scope>
    <source>
        <strain evidence="1">TG3544</strain>
    </source>
</reference>
<protein>
    <submittedName>
        <fullName evidence="1">Uncharacterized protein</fullName>
    </submittedName>
</protein>
<name>A0ACB8EWK6_9SAUR</name>
<organism evidence="1 2">
    <name type="scientific">Sphaerodactylus townsendi</name>
    <dbReference type="NCBI Taxonomy" id="933632"/>
    <lineage>
        <taxon>Eukaryota</taxon>
        <taxon>Metazoa</taxon>
        <taxon>Chordata</taxon>
        <taxon>Craniata</taxon>
        <taxon>Vertebrata</taxon>
        <taxon>Euteleostomi</taxon>
        <taxon>Lepidosauria</taxon>
        <taxon>Squamata</taxon>
        <taxon>Bifurcata</taxon>
        <taxon>Gekkota</taxon>
        <taxon>Sphaerodactylidae</taxon>
        <taxon>Sphaerodactylus</taxon>
    </lineage>
</organism>
<accession>A0ACB8EWK6</accession>
<dbReference type="EMBL" id="CM037628">
    <property type="protein sequence ID" value="KAH7996769.1"/>
    <property type="molecule type" value="Genomic_DNA"/>
</dbReference>